<dbReference type="PROSITE" id="PS50109">
    <property type="entry name" value="HIS_KIN"/>
    <property type="match status" value="1"/>
</dbReference>
<dbReference type="SMART" id="SM00387">
    <property type="entry name" value="HATPase_c"/>
    <property type="match status" value="1"/>
</dbReference>
<gene>
    <name evidence="10" type="ORF">N5D93_19960</name>
</gene>
<comment type="caution">
    <text evidence="10">The sequence shown here is derived from an EMBL/GenBank/DDBJ whole genome shotgun (WGS) entry which is preliminary data.</text>
</comment>
<evidence type="ECO:0000256" key="8">
    <source>
        <dbReference type="ARBA" id="ARBA00023012"/>
    </source>
</evidence>
<keyword evidence="4" id="KW-0808">Transferase</keyword>
<dbReference type="CDD" id="cd16917">
    <property type="entry name" value="HATPase_UhpB-NarQ-NarX-like"/>
    <property type="match status" value="1"/>
</dbReference>
<dbReference type="InterPro" id="IPR003594">
    <property type="entry name" value="HATPase_dom"/>
</dbReference>
<dbReference type="Pfam" id="PF02518">
    <property type="entry name" value="HATPase_c"/>
    <property type="match status" value="1"/>
</dbReference>
<dbReference type="Gene3D" id="3.30.565.10">
    <property type="entry name" value="Histidine kinase-like ATPase, C-terminal domain"/>
    <property type="match status" value="1"/>
</dbReference>
<keyword evidence="8" id="KW-0902">Two-component regulatory system</keyword>
<dbReference type="GO" id="GO:0046983">
    <property type="term" value="F:protein dimerization activity"/>
    <property type="evidence" value="ECO:0007669"/>
    <property type="project" value="InterPro"/>
</dbReference>
<comment type="catalytic activity">
    <reaction evidence="1">
        <text>ATP + protein L-histidine = ADP + protein N-phospho-L-histidine.</text>
        <dbReference type="EC" id="2.7.13.3"/>
    </reaction>
</comment>
<dbReference type="Pfam" id="PF07730">
    <property type="entry name" value="HisKA_3"/>
    <property type="match status" value="1"/>
</dbReference>
<evidence type="ECO:0000256" key="3">
    <source>
        <dbReference type="ARBA" id="ARBA00022553"/>
    </source>
</evidence>
<evidence type="ECO:0000256" key="7">
    <source>
        <dbReference type="ARBA" id="ARBA00022840"/>
    </source>
</evidence>
<protein>
    <recommendedName>
        <fullName evidence="2">histidine kinase</fullName>
        <ecNumber evidence="2">2.7.13.3</ecNumber>
    </recommendedName>
</protein>
<dbReference type="InterPro" id="IPR000014">
    <property type="entry name" value="PAS"/>
</dbReference>
<dbReference type="SUPFAM" id="SSF55785">
    <property type="entry name" value="PYP-like sensor domain (PAS domain)"/>
    <property type="match status" value="1"/>
</dbReference>
<organism evidence="10 11">
    <name type="scientific">Achromobacter spanius</name>
    <dbReference type="NCBI Taxonomy" id="217203"/>
    <lineage>
        <taxon>Bacteria</taxon>
        <taxon>Pseudomonadati</taxon>
        <taxon>Pseudomonadota</taxon>
        <taxon>Betaproteobacteria</taxon>
        <taxon>Burkholderiales</taxon>
        <taxon>Alcaligenaceae</taxon>
        <taxon>Achromobacter</taxon>
    </lineage>
</organism>
<evidence type="ECO:0000256" key="6">
    <source>
        <dbReference type="ARBA" id="ARBA00022777"/>
    </source>
</evidence>
<dbReference type="CDD" id="cd00130">
    <property type="entry name" value="PAS"/>
    <property type="match status" value="1"/>
</dbReference>
<evidence type="ECO:0000256" key="4">
    <source>
        <dbReference type="ARBA" id="ARBA00022679"/>
    </source>
</evidence>
<dbReference type="EC" id="2.7.13.3" evidence="2"/>
<dbReference type="InterPro" id="IPR050482">
    <property type="entry name" value="Sensor_HK_TwoCompSys"/>
</dbReference>
<dbReference type="GO" id="GO:0016020">
    <property type="term" value="C:membrane"/>
    <property type="evidence" value="ECO:0007669"/>
    <property type="project" value="InterPro"/>
</dbReference>
<dbReference type="InterPro" id="IPR011712">
    <property type="entry name" value="Sig_transdc_His_kin_sub3_dim/P"/>
</dbReference>
<evidence type="ECO:0000313" key="11">
    <source>
        <dbReference type="Proteomes" id="UP001161094"/>
    </source>
</evidence>
<dbReference type="SUPFAM" id="SSF55874">
    <property type="entry name" value="ATPase domain of HSP90 chaperone/DNA topoisomerase II/histidine kinase"/>
    <property type="match status" value="1"/>
</dbReference>
<keyword evidence="5" id="KW-0547">Nucleotide-binding</keyword>
<accession>A0AA42LRF0</accession>
<keyword evidence="6 10" id="KW-0418">Kinase</keyword>
<feature type="domain" description="Histidine kinase" evidence="9">
    <location>
        <begin position="160"/>
        <end position="358"/>
    </location>
</feature>
<proteinExistence type="predicted"/>
<dbReference type="RefSeq" id="WP_279996271.1">
    <property type="nucleotide sequence ID" value="NZ_JAOCDZ010000014.1"/>
</dbReference>
<dbReference type="PANTHER" id="PTHR24421:SF10">
    <property type="entry name" value="NITRATE_NITRITE SENSOR PROTEIN NARQ"/>
    <property type="match status" value="1"/>
</dbReference>
<dbReference type="NCBIfam" id="TIGR00229">
    <property type="entry name" value="sensory_box"/>
    <property type="match status" value="1"/>
</dbReference>
<dbReference type="EMBL" id="JAOCDZ010000014">
    <property type="protein sequence ID" value="MDH0738103.1"/>
    <property type="molecule type" value="Genomic_DNA"/>
</dbReference>
<evidence type="ECO:0000313" key="10">
    <source>
        <dbReference type="EMBL" id="MDH0738103.1"/>
    </source>
</evidence>
<evidence type="ECO:0000256" key="1">
    <source>
        <dbReference type="ARBA" id="ARBA00000085"/>
    </source>
</evidence>
<evidence type="ECO:0000256" key="2">
    <source>
        <dbReference type="ARBA" id="ARBA00012438"/>
    </source>
</evidence>
<name>A0AA42LRF0_9BURK</name>
<dbReference type="AlphaFoldDB" id="A0AA42LRF0"/>
<keyword evidence="3" id="KW-0597">Phosphoprotein</keyword>
<dbReference type="GO" id="GO:0000155">
    <property type="term" value="F:phosphorelay sensor kinase activity"/>
    <property type="evidence" value="ECO:0007669"/>
    <property type="project" value="InterPro"/>
</dbReference>
<reference evidence="10" key="1">
    <citation type="submission" date="2022-09" db="EMBL/GenBank/DDBJ databases">
        <title>Intensive care unit water sources are persistently colonized with multi-drug resistant bacteria and are the site of extensive horizontal gene transfer of antibiotic resistance genes.</title>
        <authorList>
            <person name="Diorio-Toth L."/>
        </authorList>
    </citation>
    <scope>NUCLEOTIDE SEQUENCE</scope>
    <source>
        <strain evidence="10">GD03843</strain>
    </source>
</reference>
<evidence type="ECO:0000256" key="5">
    <source>
        <dbReference type="ARBA" id="ARBA00022741"/>
    </source>
</evidence>
<dbReference type="Gene3D" id="3.30.450.20">
    <property type="entry name" value="PAS domain"/>
    <property type="match status" value="1"/>
</dbReference>
<dbReference type="GO" id="GO:0005524">
    <property type="term" value="F:ATP binding"/>
    <property type="evidence" value="ECO:0007669"/>
    <property type="project" value="UniProtKB-KW"/>
</dbReference>
<dbReference type="InterPro" id="IPR035965">
    <property type="entry name" value="PAS-like_dom_sf"/>
</dbReference>
<dbReference type="PANTHER" id="PTHR24421">
    <property type="entry name" value="NITRATE/NITRITE SENSOR PROTEIN NARX-RELATED"/>
    <property type="match status" value="1"/>
</dbReference>
<sequence length="366" mass="40441">MGNSSNAPPLIDIIQSATEPIITIDGQQHIVMFNAAAERVFLRDAASTIGAKLDMLIPVRFRLVHARHVDRFKHTGISERQLGQGAPLWGLRSNGEEFPMEASISQTHTESGVFLSIFLRDVTERQRIDQALRASRDELTRLSNALLHVREQEKKHIARELHDDLGQSLTALTMELSQLESTIGANDPQARERVRERVQVMRALVKSTFASLRRIASDLRPVMLDDLGLAAAVEWLVAGFVSRYGIDTDARIEIGPAEPSKRVATTLFRVVQEALTNIAKHAQASKVQVHLSCTTTHCSLTVQDNGVGTTPDSIAKKLPMSLGLQGIRERVRLLNGEVTITTRKQGGFRLEAKVPAEHPNLPGEMN</sequence>
<dbReference type="InterPro" id="IPR036890">
    <property type="entry name" value="HATPase_C_sf"/>
</dbReference>
<keyword evidence="7" id="KW-0067">ATP-binding</keyword>
<evidence type="ECO:0000259" key="9">
    <source>
        <dbReference type="PROSITE" id="PS50109"/>
    </source>
</evidence>
<dbReference type="Proteomes" id="UP001161094">
    <property type="component" value="Unassembled WGS sequence"/>
</dbReference>
<dbReference type="Pfam" id="PF13426">
    <property type="entry name" value="PAS_9"/>
    <property type="match status" value="1"/>
</dbReference>
<dbReference type="Gene3D" id="1.20.5.1930">
    <property type="match status" value="1"/>
</dbReference>
<dbReference type="InterPro" id="IPR005467">
    <property type="entry name" value="His_kinase_dom"/>
</dbReference>